<feature type="transmembrane region" description="Helical" evidence="7">
    <location>
        <begin position="194"/>
        <end position="215"/>
    </location>
</feature>
<evidence type="ECO:0000256" key="8">
    <source>
        <dbReference type="SAM" id="SignalP"/>
    </source>
</evidence>
<comment type="caution">
    <text evidence="9">The sequence shown here is derived from an EMBL/GenBank/DDBJ whole genome shotgun (WGS) entry which is preliminary data.</text>
</comment>
<keyword evidence="8" id="KW-0732">Signal</keyword>
<feature type="transmembrane region" description="Helical" evidence="7">
    <location>
        <begin position="290"/>
        <end position="307"/>
    </location>
</feature>
<dbReference type="STRING" id="7375.A0A0L0CAE0"/>
<dbReference type="Gene3D" id="1.20.1530.20">
    <property type="match status" value="1"/>
</dbReference>
<evidence type="ECO:0008006" key="11">
    <source>
        <dbReference type="Google" id="ProtNLM"/>
    </source>
</evidence>
<keyword evidence="6 7" id="KW-0472">Membrane</keyword>
<dbReference type="PANTHER" id="PTHR10361">
    <property type="entry name" value="SODIUM-BILE ACID COTRANSPORTER"/>
    <property type="match status" value="1"/>
</dbReference>
<evidence type="ECO:0000256" key="4">
    <source>
        <dbReference type="ARBA" id="ARBA00022847"/>
    </source>
</evidence>
<evidence type="ECO:0000256" key="2">
    <source>
        <dbReference type="ARBA" id="ARBA00006528"/>
    </source>
</evidence>
<comment type="similarity">
    <text evidence="2">Belongs to the bile acid:sodium symporter (BASS) (TC 2.A.28) family.</text>
</comment>
<keyword evidence="4" id="KW-0769">Symport</keyword>
<dbReference type="PANTHER" id="PTHR10361:SF28">
    <property type="entry name" value="P3 PROTEIN-RELATED"/>
    <property type="match status" value="1"/>
</dbReference>
<keyword evidence="10" id="KW-1185">Reference proteome</keyword>
<dbReference type="Pfam" id="PF01758">
    <property type="entry name" value="SBF"/>
    <property type="match status" value="1"/>
</dbReference>
<evidence type="ECO:0000256" key="5">
    <source>
        <dbReference type="ARBA" id="ARBA00022989"/>
    </source>
</evidence>
<dbReference type="InterPro" id="IPR004710">
    <property type="entry name" value="Bilac:Na_transpt"/>
</dbReference>
<comment type="subcellular location">
    <subcellularLocation>
        <location evidence="1">Membrane</location>
        <topology evidence="1">Multi-pass membrane protein</topology>
    </subcellularLocation>
</comment>
<feature type="signal peptide" evidence="8">
    <location>
        <begin position="1"/>
        <end position="21"/>
    </location>
</feature>
<dbReference type="GO" id="GO:0015293">
    <property type="term" value="F:symporter activity"/>
    <property type="evidence" value="ECO:0007669"/>
    <property type="project" value="UniProtKB-KW"/>
</dbReference>
<feature type="transmembrane region" description="Helical" evidence="7">
    <location>
        <begin position="412"/>
        <end position="432"/>
    </location>
</feature>
<gene>
    <name evidence="9" type="ORF">FF38_02113</name>
</gene>
<evidence type="ECO:0000256" key="7">
    <source>
        <dbReference type="SAM" id="Phobius"/>
    </source>
</evidence>
<evidence type="ECO:0000313" key="10">
    <source>
        <dbReference type="Proteomes" id="UP000037069"/>
    </source>
</evidence>
<feature type="transmembrane region" description="Helical" evidence="7">
    <location>
        <begin position="157"/>
        <end position="182"/>
    </location>
</feature>
<evidence type="ECO:0000313" key="9">
    <source>
        <dbReference type="EMBL" id="KNC28404.1"/>
    </source>
</evidence>
<reference evidence="9 10" key="1">
    <citation type="journal article" date="2015" name="Nat. Commun.">
        <title>Lucilia cuprina genome unlocks parasitic fly biology to underpin future interventions.</title>
        <authorList>
            <person name="Anstead C.A."/>
            <person name="Korhonen P.K."/>
            <person name="Young N.D."/>
            <person name="Hall R.S."/>
            <person name="Jex A.R."/>
            <person name="Murali S.C."/>
            <person name="Hughes D.S."/>
            <person name="Lee S.F."/>
            <person name="Perry T."/>
            <person name="Stroehlein A.J."/>
            <person name="Ansell B.R."/>
            <person name="Breugelmans B."/>
            <person name="Hofmann A."/>
            <person name="Qu J."/>
            <person name="Dugan S."/>
            <person name="Lee S.L."/>
            <person name="Chao H."/>
            <person name="Dinh H."/>
            <person name="Han Y."/>
            <person name="Doddapaneni H.V."/>
            <person name="Worley K.C."/>
            <person name="Muzny D.M."/>
            <person name="Ioannidis P."/>
            <person name="Waterhouse R.M."/>
            <person name="Zdobnov E.M."/>
            <person name="James P.J."/>
            <person name="Bagnall N.H."/>
            <person name="Kotze A.C."/>
            <person name="Gibbs R.A."/>
            <person name="Richards S."/>
            <person name="Batterham P."/>
            <person name="Gasser R.B."/>
        </authorList>
    </citation>
    <scope>NUCLEOTIDE SEQUENCE [LARGE SCALE GENOMIC DNA]</scope>
    <source>
        <strain evidence="9 10">LS</strain>
        <tissue evidence="9">Full body</tissue>
    </source>
</reference>
<keyword evidence="3 7" id="KW-0812">Transmembrane</keyword>
<dbReference type="OrthoDB" id="203097at2759"/>
<accession>A0A0L0CAE0</accession>
<keyword evidence="4" id="KW-0813">Transport</keyword>
<dbReference type="OMA" id="AWMAHFR"/>
<evidence type="ECO:0000256" key="3">
    <source>
        <dbReference type="ARBA" id="ARBA00022692"/>
    </source>
</evidence>
<sequence>MHFLKALLIWLLSVMVRHGIASPLQQITTATMGTQFRRESEPQWHVEFKPKNMTAHMDTLEKVEVTITNIAVENLNYISFRFKSDNNDLARVDDIVMGTQVDHLKRSWHGNITIDVIFLGSTRINVEMTNSLDNTTELSKEYFDLIIIRKQRVIDHVFTGSVILLVSLLYINFGAALDLQVLKGLIRRPVSPGIGIICQYAFMPLLSFAVGYFIFPDNVEMQLGLFFTGVSPSGGASNIWTVILGGNINLSVLLTTITNLAAFAMMPLWIFTLGHVIFTRGNLKVPYAKIATYSIGLIVPLAIGLAIQKWAPRVSRILARLLKPISTCLILFIIVFAIATNVYLFKLFSWQIILAGLLLPWLGYIISWSVAKTFKQNSTDALTIAIETGIQNTGIAIFLLKTLPQPQADLTIVIPVAVDIMTMFPLVGLYIYNKCTGRNIKDGVLTEEQQNIRP</sequence>
<name>A0A0L0CAE0_LUCCU</name>
<protein>
    <recommendedName>
        <fullName evidence="11">P3 protein</fullName>
    </recommendedName>
</protein>
<proteinExistence type="inferred from homology"/>
<feature type="chain" id="PRO_5005535792" description="P3 protein" evidence="8">
    <location>
        <begin position="22"/>
        <end position="454"/>
    </location>
</feature>
<dbReference type="InterPro" id="IPR002657">
    <property type="entry name" value="BilAc:Na_symport/Acr3"/>
</dbReference>
<feature type="transmembrane region" description="Helical" evidence="7">
    <location>
        <begin position="351"/>
        <end position="370"/>
    </location>
</feature>
<evidence type="ECO:0000256" key="1">
    <source>
        <dbReference type="ARBA" id="ARBA00004141"/>
    </source>
</evidence>
<dbReference type="AlphaFoldDB" id="A0A0L0CAE0"/>
<feature type="transmembrane region" description="Helical" evidence="7">
    <location>
        <begin position="328"/>
        <end position="345"/>
    </location>
</feature>
<feature type="transmembrane region" description="Helical" evidence="7">
    <location>
        <begin position="260"/>
        <end position="278"/>
    </location>
</feature>
<organism evidence="9 10">
    <name type="scientific">Lucilia cuprina</name>
    <name type="common">Green bottle fly</name>
    <name type="synonym">Australian sheep blowfly</name>
    <dbReference type="NCBI Taxonomy" id="7375"/>
    <lineage>
        <taxon>Eukaryota</taxon>
        <taxon>Metazoa</taxon>
        <taxon>Ecdysozoa</taxon>
        <taxon>Arthropoda</taxon>
        <taxon>Hexapoda</taxon>
        <taxon>Insecta</taxon>
        <taxon>Pterygota</taxon>
        <taxon>Neoptera</taxon>
        <taxon>Endopterygota</taxon>
        <taxon>Diptera</taxon>
        <taxon>Brachycera</taxon>
        <taxon>Muscomorpha</taxon>
        <taxon>Oestroidea</taxon>
        <taxon>Calliphoridae</taxon>
        <taxon>Luciliinae</taxon>
        <taxon>Lucilia</taxon>
    </lineage>
</organism>
<dbReference type="InterPro" id="IPR038770">
    <property type="entry name" value="Na+/solute_symporter_sf"/>
</dbReference>
<keyword evidence="5 7" id="KW-1133">Transmembrane helix</keyword>
<dbReference type="Proteomes" id="UP000037069">
    <property type="component" value="Unassembled WGS sequence"/>
</dbReference>
<dbReference type="GO" id="GO:0016020">
    <property type="term" value="C:membrane"/>
    <property type="evidence" value="ECO:0007669"/>
    <property type="project" value="UniProtKB-SubCell"/>
</dbReference>
<evidence type="ECO:0000256" key="6">
    <source>
        <dbReference type="ARBA" id="ARBA00023136"/>
    </source>
</evidence>
<dbReference type="EMBL" id="JRES01000777">
    <property type="protein sequence ID" value="KNC28404.1"/>
    <property type="molecule type" value="Genomic_DNA"/>
</dbReference>